<dbReference type="InterPro" id="IPR043472">
    <property type="entry name" value="Macro_dom-like"/>
</dbReference>
<evidence type="ECO:0000259" key="6">
    <source>
        <dbReference type="Pfam" id="PF00883"/>
    </source>
</evidence>
<protein>
    <submittedName>
        <fullName evidence="8">Leucyl aminopeptidase</fullName>
    </submittedName>
</protein>
<sequence length="501" mass="53374">MNIDFRLFTMPTEGLLVIALPESKQLCAIGKQLDSIMTGAIARSLATTRFSGAFGETVDLACPAGVGPDHILLIGLGNAAAMTLNQWEVIGGKVCAHAKNPSLSSLAFYLSDNTDTTASPEAILSHVAFGALLKSYRFEKYRTVKSFQLERLSLMANDVKPIAAELTFKRLKAIADAIFLTRNLVLEPASVMTPMALCSMAEALTQYQVKTQIFSGDQALADDFPATLAVGQGSVETSAVCVMEWRGIHGDKKPVIALAGKGVTFDAGGLTIKSESQQRLMKMDMAGAATIIAVMQAIAMLKLDIGIVAAFGAVENMPGSNAYRSGDVIAMKNQTSVEVTFPDAEGRLVLADLNTYLCRTYRPNFLLDVATLTATVVAALGDGCTGMFSNDDQLASALLQAAEQANEPMWRLPQGKTYLASLDSHIADMKNMPAPNYIGVLAGSASVAASFLEHFSEDCAWAHLDMSGSAWQVAESDLGPDGATGALVRTLIYWLESMDNK</sequence>
<dbReference type="CDD" id="cd00433">
    <property type="entry name" value="Peptidase_M17"/>
    <property type="match status" value="1"/>
</dbReference>
<dbReference type="RefSeq" id="WP_085285171.1">
    <property type="nucleotide sequence ID" value="NZ_FOBI01000009.1"/>
</dbReference>
<dbReference type="InterPro" id="IPR008283">
    <property type="entry name" value="Peptidase_M17_N"/>
</dbReference>
<dbReference type="PANTHER" id="PTHR11963">
    <property type="entry name" value="LEUCINE AMINOPEPTIDASE-RELATED"/>
    <property type="match status" value="1"/>
</dbReference>
<dbReference type="PANTHER" id="PTHR11963:SF20">
    <property type="entry name" value="PEPTIDASE B"/>
    <property type="match status" value="1"/>
</dbReference>
<dbReference type="InterPro" id="IPR000819">
    <property type="entry name" value="Peptidase_M17_C"/>
</dbReference>
<evidence type="ECO:0000256" key="1">
    <source>
        <dbReference type="ARBA" id="ARBA00009528"/>
    </source>
</evidence>
<name>A0A1H7PDW4_9GAMM</name>
<dbReference type="EMBL" id="FOBI01000009">
    <property type="protein sequence ID" value="SEL33475.1"/>
    <property type="molecule type" value="Genomic_DNA"/>
</dbReference>
<keyword evidence="9" id="KW-1185">Reference proteome</keyword>
<evidence type="ECO:0000256" key="2">
    <source>
        <dbReference type="ARBA" id="ARBA00022438"/>
    </source>
</evidence>
<dbReference type="GO" id="GO:0030145">
    <property type="term" value="F:manganese ion binding"/>
    <property type="evidence" value="ECO:0007669"/>
    <property type="project" value="InterPro"/>
</dbReference>
<organism evidence="8 9">
    <name type="scientific">Colwellia chukchiensis</name>
    <dbReference type="NCBI Taxonomy" id="641665"/>
    <lineage>
        <taxon>Bacteria</taxon>
        <taxon>Pseudomonadati</taxon>
        <taxon>Pseudomonadota</taxon>
        <taxon>Gammaproteobacteria</taxon>
        <taxon>Alteromonadales</taxon>
        <taxon>Colwelliaceae</taxon>
        <taxon>Colwellia</taxon>
    </lineage>
</organism>
<dbReference type="SUPFAM" id="SSF53187">
    <property type="entry name" value="Zn-dependent exopeptidases"/>
    <property type="match status" value="1"/>
</dbReference>
<reference evidence="9" key="1">
    <citation type="submission" date="2016-10" db="EMBL/GenBank/DDBJ databases">
        <authorList>
            <person name="Varghese N."/>
            <person name="Submissions S."/>
        </authorList>
    </citation>
    <scope>NUCLEOTIDE SEQUENCE [LARGE SCALE GENOMIC DNA]</scope>
    <source>
        <strain evidence="9">CGMCC 1.9127</strain>
    </source>
</reference>
<proteinExistence type="inferred from homology"/>
<keyword evidence="3" id="KW-0645">Protease</keyword>
<dbReference type="PRINTS" id="PR00481">
    <property type="entry name" value="LAMNOPPTDASE"/>
</dbReference>
<dbReference type="STRING" id="641665.GCA_002104455_00772"/>
<dbReference type="Pfam" id="PF00883">
    <property type="entry name" value="Peptidase_M17"/>
    <property type="match status" value="1"/>
</dbReference>
<dbReference type="AlphaFoldDB" id="A0A1H7PDW4"/>
<dbReference type="Pfam" id="PF02789">
    <property type="entry name" value="Peptidase_M17_N"/>
    <property type="match status" value="1"/>
</dbReference>
<dbReference type="Gene3D" id="3.40.630.10">
    <property type="entry name" value="Zn peptidases"/>
    <property type="match status" value="1"/>
</dbReference>
<comment type="similarity">
    <text evidence="1">Belongs to the peptidase M17 family.</text>
</comment>
<evidence type="ECO:0000256" key="4">
    <source>
        <dbReference type="ARBA" id="ARBA00022801"/>
    </source>
</evidence>
<dbReference type="Proteomes" id="UP000199297">
    <property type="component" value="Unassembled WGS sequence"/>
</dbReference>
<accession>A0A1H7PDW4</accession>
<dbReference type="SUPFAM" id="SSF52949">
    <property type="entry name" value="Macro domain-like"/>
    <property type="match status" value="1"/>
</dbReference>
<evidence type="ECO:0000313" key="9">
    <source>
        <dbReference type="Proteomes" id="UP000199297"/>
    </source>
</evidence>
<feature type="domain" description="Cytosol aminopeptidase" evidence="6">
    <location>
        <begin position="180"/>
        <end position="492"/>
    </location>
</feature>
<gene>
    <name evidence="8" type="ORF">SAMN05216262_10973</name>
</gene>
<dbReference type="GO" id="GO:0006508">
    <property type="term" value="P:proteolysis"/>
    <property type="evidence" value="ECO:0007669"/>
    <property type="project" value="UniProtKB-KW"/>
</dbReference>
<evidence type="ECO:0000256" key="5">
    <source>
        <dbReference type="ARBA" id="ARBA00023211"/>
    </source>
</evidence>
<dbReference type="Gene3D" id="3.40.220.10">
    <property type="entry name" value="Leucine Aminopeptidase, subunit E, domain 1"/>
    <property type="match status" value="1"/>
</dbReference>
<dbReference type="GO" id="GO:0005737">
    <property type="term" value="C:cytoplasm"/>
    <property type="evidence" value="ECO:0007669"/>
    <property type="project" value="InterPro"/>
</dbReference>
<evidence type="ECO:0000259" key="7">
    <source>
        <dbReference type="Pfam" id="PF02789"/>
    </source>
</evidence>
<keyword evidence="2 8" id="KW-0031">Aminopeptidase</keyword>
<evidence type="ECO:0000313" key="8">
    <source>
        <dbReference type="EMBL" id="SEL33475.1"/>
    </source>
</evidence>
<keyword evidence="4" id="KW-0378">Hydrolase</keyword>
<feature type="domain" description="Peptidase M17 leucyl aminopeptidase N-terminal" evidence="7">
    <location>
        <begin position="17"/>
        <end position="144"/>
    </location>
</feature>
<dbReference type="InterPro" id="IPR011356">
    <property type="entry name" value="Leucine_aapep/pepB"/>
</dbReference>
<dbReference type="OrthoDB" id="9809354at2"/>
<dbReference type="GO" id="GO:0070006">
    <property type="term" value="F:metalloaminopeptidase activity"/>
    <property type="evidence" value="ECO:0007669"/>
    <property type="project" value="InterPro"/>
</dbReference>
<evidence type="ECO:0000256" key="3">
    <source>
        <dbReference type="ARBA" id="ARBA00022670"/>
    </source>
</evidence>
<keyword evidence="5" id="KW-0464">Manganese</keyword>